<dbReference type="SUPFAM" id="SSF56784">
    <property type="entry name" value="HAD-like"/>
    <property type="match status" value="1"/>
</dbReference>
<keyword evidence="5" id="KW-1185">Reference proteome</keyword>
<evidence type="ECO:0000313" key="5">
    <source>
        <dbReference type="Proteomes" id="UP000281343"/>
    </source>
</evidence>
<dbReference type="InterPro" id="IPR051400">
    <property type="entry name" value="HAD-like_hydrolase"/>
</dbReference>
<dbReference type="GO" id="GO:0046872">
    <property type="term" value="F:metal ion binding"/>
    <property type="evidence" value="ECO:0007669"/>
    <property type="project" value="UniProtKB-KW"/>
</dbReference>
<evidence type="ECO:0000256" key="1">
    <source>
        <dbReference type="ARBA" id="ARBA00022723"/>
    </source>
</evidence>
<reference evidence="4 5" key="1">
    <citation type="submission" date="2018-10" db="EMBL/GenBank/DDBJ databases">
        <authorList>
            <person name="Jung H.S."/>
            <person name="Jeon C.O."/>
        </authorList>
    </citation>
    <scope>NUCLEOTIDE SEQUENCE [LARGE SCALE GENOMIC DNA]</scope>
    <source>
        <strain evidence="4 5">MA-7-27</strain>
    </source>
</reference>
<dbReference type="Pfam" id="PF00702">
    <property type="entry name" value="Hydrolase"/>
    <property type="match status" value="1"/>
</dbReference>
<evidence type="ECO:0000256" key="2">
    <source>
        <dbReference type="ARBA" id="ARBA00022801"/>
    </source>
</evidence>
<evidence type="ECO:0000313" key="4">
    <source>
        <dbReference type="EMBL" id="RMA41554.1"/>
    </source>
</evidence>
<dbReference type="GO" id="GO:0016791">
    <property type="term" value="F:phosphatase activity"/>
    <property type="evidence" value="ECO:0007669"/>
    <property type="project" value="TreeGrafter"/>
</dbReference>
<comment type="caution">
    <text evidence="4">The sequence shown here is derived from an EMBL/GenBank/DDBJ whole genome shotgun (WGS) entry which is preliminary data.</text>
</comment>
<dbReference type="Gene3D" id="3.40.50.1000">
    <property type="entry name" value="HAD superfamily/HAD-like"/>
    <property type="match status" value="1"/>
</dbReference>
<dbReference type="EMBL" id="RCNT01000007">
    <property type="protein sequence ID" value="RMA41554.1"/>
    <property type="molecule type" value="Genomic_DNA"/>
</dbReference>
<keyword evidence="3" id="KW-0460">Magnesium</keyword>
<dbReference type="RefSeq" id="WP_121898813.1">
    <property type="nucleotide sequence ID" value="NZ_RCNT01000007.1"/>
</dbReference>
<gene>
    <name evidence="4" type="ORF">D9R08_14725</name>
</gene>
<accession>A0A3L9XYF9</accession>
<dbReference type="PANTHER" id="PTHR46470">
    <property type="entry name" value="N-ACYLNEURAMINATE-9-PHOSPHATASE"/>
    <property type="match status" value="1"/>
</dbReference>
<sequence>MIVFDLDDTLYLERDFAFSGYAALDTHIEETTGRSGFGALCRSAFEAGRHQQAFNEALTALDLPADPERIGELVARYRGHVPKIVLCGDARRCLDRLAARLPLGLITDGPEATQRAKIAALGIASSFAVLRPTGAWGTEFSKPHPRAFLEMEAAAGGAPLVYVADNALKDFVTPRARGWYAIQICRNGRVHTAPPPDEAHSPHAQIETLDALERTLQMLGWTPPAVD</sequence>
<name>A0A3L9XYF9_9RHOB</name>
<keyword evidence="2 4" id="KW-0378">Hydrolase</keyword>
<dbReference type="InterPro" id="IPR023214">
    <property type="entry name" value="HAD_sf"/>
</dbReference>
<proteinExistence type="predicted"/>
<protein>
    <submittedName>
        <fullName evidence="4">HAD family hydrolase</fullName>
    </submittedName>
</protein>
<evidence type="ECO:0000256" key="3">
    <source>
        <dbReference type="ARBA" id="ARBA00022842"/>
    </source>
</evidence>
<organism evidence="4 5">
    <name type="scientific">Rhodophyticola porphyridii</name>
    <dbReference type="NCBI Taxonomy" id="1852017"/>
    <lineage>
        <taxon>Bacteria</taxon>
        <taxon>Pseudomonadati</taxon>
        <taxon>Pseudomonadota</taxon>
        <taxon>Alphaproteobacteria</taxon>
        <taxon>Rhodobacterales</taxon>
        <taxon>Roseobacteraceae</taxon>
        <taxon>Rhodophyticola</taxon>
    </lineage>
</organism>
<dbReference type="AlphaFoldDB" id="A0A3L9XYF9"/>
<dbReference type="Gene3D" id="1.20.120.710">
    <property type="entry name" value="Haloacid dehalogenase hydrolase-like domain"/>
    <property type="match status" value="1"/>
</dbReference>
<dbReference type="Proteomes" id="UP000281343">
    <property type="component" value="Unassembled WGS sequence"/>
</dbReference>
<keyword evidence="1" id="KW-0479">Metal-binding</keyword>
<dbReference type="PANTHER" id="PTHR46470:SF2">
    <property type="entry name" value="GLYCERALDEHYDE 3-PHOSPHATE PHOSPHATASE"/>
    <property type="match status" value="1"/>
</dbReference>
<dbReference type="OrthoDB" id="148966at2"/>
<dbReference type="InterPro" id="IPR036412">
    <property type="entry name" value="HAD-like_sf"/>
</dbReference>